<dbReference type="EMBL" id="ASHM01012486">
    <property type="protein sequence ID" value="PNX94438.1"/>
    <property type="molecule type" value="Genomic_DNA"/>
</dbReference>
<proteinExistence type="predicted"/>
<organism evidence="1 2">
    <name type="scientific">Trifolium pratense</name>
    <name type="common">Red clover</name>
    <dbReference type="NCBI Taxonomy" id="57577"/>
    <lineage>
        <taxon>Eukaryota</taxon>
        <taxon>Viridiplantae</taxon>
        <taxon>Streptophyta</taxon>
        <taxon>Embryophyta</taxon>
        <taxon>Tracheophyta</taxon>
        <taxon>Spermatophyta</taxon>
        <taxon>Magnoliopsida</taxon>
        <taxon>eudicotyledons</taxon>
        <taxon>Gunneridae</taxon>
        <taxon>Pentapetalae</taxon>
        <taxon>rosids</taxon>
        <taxon>fabids</taxon>
        <taxon>Fabales</taxon>
        <taxon>Fabaceae</taxon>
        <taxon>Papilionoideae</taxon>
        <taxon>50 kb inversion clade</taxon>
        <taxon>NPAAA clade</taxon>
        <taxon>Hologalegina</taxon>
        <taxon>IRL clade</taxon>
        <taxon>Trifolieae</taxon>
        <taxon>Trifolium</taxon>
    </lineage>
</organism>
<accession>A0A2K3MUD7</accession>
<name>A0A2K3MUD7_TRIPR</name>
<comment type="caution">
    <text evidence="1">The sequence shown here is derived from an EMBL/GenBank/DDBJ whole genome shotgun (WGS) entry which is preliminary data.</text>
</comment>
<gene>
    <name evidence="1" type="ORF">L195_g017614</name>
</gene>
<dbReference type="Proteomes" id="UP000236291">
    <property type="component" value="Unassembled WGS sequence"/>
</dbReference>
<feature type="non-terminal residue" evidence="1">
    <location>
        <position position="1"/>
    </location>
</feature>
<evidence type="ECO:0000313" key="2">
    <source>
        <dbReference type="Proteomes" id="UP000236291"/>
    </source>
</evidence>
<reference evidence="1 2" key="2">
    <citation type="journal article" date="2017" name="Front. Plant Sci.">
        <title>Gene Classification and Mining of Molecular Markers Useful in Red Clover (Trifolium pratense) Breeding.</title>
        <authorList>
            <person name="Istvanek J."/>
            <person name="Dluhosova J."/>
            <person name="Dluhos P."/>
            <person name="Patkova L."/>
            <person name="Nedelnik J."/>
            <person name="Repkova J."/>
        </authorList>
    </citation>
    <scope>NUCLEOTIDE SEQUENCE [LARGE SCALE GENOMIC DNA]</scope>
    <source>
        <strain evidence="2">cv. Tatra</strain>
        <tissue evidence="1">Young leaves</tissue>
    </source>
</reference>
<reference evidence="1 2" key="1">
    <citation type="journal article" date="2014" name="Am. J. Bot.">
        <title>Genome assembly and annotation for red clover (Trifolium pratense; Fabaceae).</title>
        <authorList>
            <person name="Istvanek J."/>
            <person name="Jaros M."/>
            <person name="Krenek A."/>
            <person name="Repkova J."/>
        </authorList>
    </citation>
    <scope>NUCLEOTIDE SEQUENCE [LARGE SCALE GENOMIC DNA]</scope>
    <source>
        <strain evidence="2">cv. Tatra</strain>
        <tissue evidence="1">Young leaves</tissue>
    </source>
</reference>
<evidence type="ECO:0000313" key="1">
    <source>
        <dbReference type="EMBL" id="PNX94438.1"/>
    </source>
</evidence>
<dbReference type="AlphaFoldDB" id="A0A2K3MUD7"/>
<sequence length="57" mass="6393">RFRATRHICANKAAFTSYTSVGMMKIKSILLTLELLQTVAVNGKDSNSEAHPERSWL</sequence>
<protein>
    <submittedName>
        <fullName evidence="1">Uncharacterized protein</fullName>
    </submittedName>
</protein>